<dbReference type="Pfam" id="PF00378">
    <property type="entry name" value="ECH_1"/>
    <property type="match status" value="1"/>
</dbReference>
<feature type="domain" description="3-hydroxyacyl-CoA dehydrogenase NAD binding" evidence="11">
    <location>
        <begin position="42"/>
        <end position="222"/>
    </location>
</feature>
<dbReference type="Proteomes" id="UP000011016">
    <property type="component" value="Unassembled WGS sequence"/>
</dbReference>
<keyword evidence="4" id="KW-0442">Lipid degradation</keyword>
<evidence type="ECO:0000313" key="12">
    <source>
        <dbReference type="EMBL" id="CCI82821.1"/>
    </source>
</evidence>
<dbReference type="EC" id="1.1.1.35" evidence="12"/>
<keyword evidence="7" id="KW-0443">Lipid metabolism</keyword>
<dbReference type="GO" id="GO:0003857">
    <property type="term" value="F:(3S)-3-hydroxyacyl-CoA dehydrogenase (NAD+) activity"/>
    <property type="evidence" value="ECO:0007669"/>
    <property type="project" value="UniProtKB-EC"/>
</dbReference>
<evidence type="ECO:0000256" key="4">
    <source>
        <dbReference type="ARBA" id="ARBA00022963"/>
    </source>
</evidence>
<comment type="catalytic activity">
    <reaction evidence="8">
        <text>a (3S)-3-hydroxyacyl-CoA + NAD(+) = a 3-oxoacyl-CoA + NADH + H(+)</text>
        <dbReference type="Rhea" id="RHEA:22432"/>
        <dbReference type="ChEBI" id="CHEBI:15378"/>
        <dbReference type="ChEBI" id="CHEBI:57318"/>
        <dbReference type="ChEBI" id="CHEBI:57540"/>
        <dbReference type="ChEBI" id="CHEBI:57945"/>
        <dbReference type="ChEBI" id="CHEBI:90726"/>
        <dbReference type="EC" id="1.1.1.35"/>
    </reaction>
</comment>
<dbReference type="InterPro" id="IPR006176">
    <property type="entry name" value="3-OHacyl-CoA_DH_NAD-bd"/>
</dbReference>
<organism evidence="12 13">
    <name type="scientific">Corynebacterium otitidis ATCC 51513</name>
    <dbReference type="NCBI Taxonomy" id="883169"/>
    <lineage>
        <taxon>Bacteria</taxon>
        <taxon>Bacillati</taxon>
        <taxon>Actinomycetota</taxon>
        <taxon>Actinomycetes</taxon>
        <taxon>Mycobacteriales</taxon>
        <taxon>Corynebacteriaceae</taxon>
        <taxon>Corynebacterium</taxon>
    </lineage>
</organism>
<dbReference type="Gene3D" id="3.90.226.10">
    <property type="entry name" value="2-enoyl-CoA Hydratase, Chain A, domain 1"/>
    <property type="match status" value="1"/>
</dbReference>
<comment type="caution">
    <text evidence="12">The sequence shown here is derived from an EMBL/GenBank/DDBJ whole genome shotgun (WGS) entry which is preliminary data.</text>
</comment>
<evidence type="ECO:0000256" key="7">
    <source>
        <dbReference type="ARBA" id="ARBA00023098"/>
    </source>
</evidence>
<evidence type="ECO:0000259" key="10">
    <source>
        <dbReference type="Pfam" id="PF00725"/>
    </source>
</evidence>
<dbReference type="EMBL" id="CAJZ01000008">
    <property type="protein sequence ID" value="CCI82821.1"/>
    <property type="molecule type" value="Genomic_DNA"/>
</dbReference>
<keyword evidence="3" id="KW-0276">Fatty acid metabolism</keyword>
<evidence type="ECO:0000259" key="11">
    <source>
        <dbReference type="Pfam" id="PF02737"/>
    </source>
</evidence>
<keyword evidence="6" id="KW-0520">NAD</keyword>
<comment type="similarity">
    <text evidence="2">Belongs to the 3-hydroxyacyl-CoA dehydrogenase family.</text>
</comment>
<sequence length="776" mass="83744">MHRRRAGHRRGRRGALRHHPLQDPTTAPDLRKAPPVARIDTAVVVGAGSMGSGIAAHLANSGGKVWLLDLPDEGEDRARRARSGIERQVKQRGFYLPEFAERVTPGTVDDDLHRVAEADWVVEAVVENPEIKRDIYARIEEHRAPGTPVSSNTSSIPLATLTEGASEQFRRDFLITHFFNPPRTMRLIEIVAGEETDSEIVDRLVDVAERQLGKVAIRCRDTPGFIANRIGNLWLAAGAVLAFEQGIDPATADRVFGKPFGVPRTGIFGLLDFVGLQLVPSLWGSLIAAMRQGDAYHRYKLADTDELAELLEKGYTGRTGESGFYRGRGEVYDFSAHDYVEAKPAEDEALAKRTAAEVLDTDTPAGRYARDVFRATLGYCLDVAAEIADTVEPIDAAMRLGYGWKRGPFELADSIGLDKVVALFDEPHPLLSAAADRGGFYPDADTVLGTGGEAQPRARREGVVTAAALIEDAERIIATDGAEVYRLPDGVGLATLTTPMNSCSPAVLDAFAQAAERDDLTALVIGNDEERAFSAGADLKTLATLAKAGDPDEVAGFMRQGIDTLNALRAAPFPVVAAARGNALGGGLELLLASDAAVVHTETRLSFPEPTLGLLPGWNGTVRLLKNLVAAGVDEPHQRAFRAIMTSKRFRGAHEALEAGVLDREVTRVEISLDHVLAAALDLARELADGYEPAPEPALPAYPADAEPLSYTDGSETDRLIGEALARVYTARDGEETTSFGELARRETEETARIITQPANAARAEHMAAHRRPLKN</sequence>
<evidence type="ECO:0000256" key="6">
    <source>
        <dbReference type="ARBA" id="ARBA00023027"/>
    </source>
</evidence>
<gene>
    <name evidence="12" type="primary">fadB1</name>
    <name evidence="12" type="ORF">BN46_0068</name>
</gene>
<dbReference type="SUPFAM" id="SSF51735">
    <property type="entry name" value="NAD(P)-binding Rossmann-fold domains"/>
    <property type="match status" value="1"/>
</dbReference>
<evidence type="ECO:0000256" key="3">
    <source>
        <dbReference type="ARBA" id="ARBA00022832"/>
    </source>
</evidence>
<dbReference type="Gene3D" id="3.40.50.720">
    <property type="entry name" value="NAD(P)-binding Rossmann-like Domain"/>
    <property type="match status" value="1"/>
</dbReference>
<dbReference type="InterPro" id="IPR008927">
    <property type="entry name" value="6-PGluconate_DH-like_C_sf"/>
</dbReference>
<name>I7JVH0_9CORY</name>
<dbReference type="Pfam" id="PF02737">
    <property type="entry name" value="3HCDH_N"/>
    <property type="match status" value="1"/>
</dbReference>
<keyword evidence="5 12" id="KW-0560">Oxidoreductase</keyword>
<dbReference type="InterPro" id="IPR006108">
    <property type="entry name" value="3HC_DH_C"/>
</dbReference>
<dbReference type="InterPro" id="IPR036291">
    <property type="entry name" value="NAD(P)-bd_dom_sf"/>
</dbReference>
<dbReference type="GO" id="GO:0070403">
    <property type="term" value="F:NAD+ binding"/>
    <property type="evidence" value="ECO:0007669"/>
    <property type="project" value="InterPro"/>
</dbReference>
<feature type="domain" description="3-hydroxyacyl-CoA dehydrogenase C-terminal" evidence="10">
    <location>
        <begin position="383"/>
        <end position="422"/>
    </location>
</feature>
<dbReference type="CDD" id="cd06558">
    <property type="entry name" value="crotonase-like"/>
    <property type="match status" value="1"/>
</dbReference>
<dbReference type="InterPro" id="IPR001753">
    <property type="entry name" value="Enoyl-CoA_hydra/iso"/>
</dbReference>
<evidence type="ECO:0000256" key="8">
    <source>
        <dbReference type="ARBA" id="ARBA00049556"/>
    </source>
</evidence>
<dbReference type="InterPro" id="IPR029045">
    <property type="entry name" value="ClpP/crotonase-like_dom_sf"/>
</dbReference>
<dbReference type="GO" id="GO:0006635">
    <property type="term" value="P:fatty acid beta-oxidation"/>
    <property type="evidence" value="ECO:0007669"/>
    <property type="project" value="UniProtKB-UniPathway"/>
</dbReference>
<proteinExistence type="inferred from homology"/>
<feature type="region of interest" description="Disordered" evidence="9">
    <location>
        <begin position="1"/>
        <end position="34"/>
    </location>
</feature>
<dbReference type="UniPathway" id="UPA00659"/>
<feature type="domain" description="3-hydroxyacyl-CoA dehydrogenase C-terminal" evidence="10">
    <location>
        <begin position="224"/>
        <end position="326"/>
    </location>
</feature>
<dbReference type="AlphaFoldDB" id="I7JVH0"/>
<reference evidence="12 13" key="1">
    <citation type="journal article" date="2012" name="J. Bacteriol.">
        <title>Draft Genome Sequence of Turicella otitidis ATCC 51513, Isolated from Middle Ear Fluid from a Child with Otitis Media.</title>
        <authorList>
            <person name="Brinkrolf K."/>
            <person name="Schneider J."/>
            <person name="Knecht M."/>
            <person name="Ruckert C."/>
            <person name="Tauch A."/>
        </authorList>
    </citation>
    <scope>NUCLEOTIDE SEQUENCE [LARGE SCALE GENOMIC DNA]</scope>
    <source>
        <strain evidence="12 13">ATCC 51513</strain>
    </source>
</reference>
<dbReference type="PANTHER" id="PTHR48075:SF7">
    <property type="entry name" value="3-HYDROXYACYL-COA DEHYDROGENASE-RELATED"/>
    <property type="match status" value="1"/>
</dbReference>
<dbReference type="SUPFAM" id="SSF52096">
    <property type="entry name" value="ClpP/crotonase"/>
    <property type="match status" value="1"/>
</dbReference>
<feature type="compositionally biased region" description="Basic residues" evidence="9">
    <location>
        <begin position="1"/>
        <end position="19"/>
    </location>
</feature>
<comment type="pathway">
    <text evidence="1">Lipid metabolism; fatty acid beta-oxidation.</text>
</comment>
<dbReference type="Pfam" id="PF00725">
    <property type="entry name" value="3HCDH"/>
    <property type="match status" value="2"/>
</dbReference>
<evidence type="ECO:0000256" key="9">
    <source>
        <dbReference type="SAM" id="MobiDB-lite"/>
    </source>
</evidence>
<protein>
    <submittedName>
        <fullName evidence="12">3-hydroxyacyl-CoA dehydrogenase</fullName>
        <ecNumber evidence="12">1.1.1.35</ecNumber>
    </submittedName>
</protein>
<evidence type="ECO:0000256" key="5">
    <source>
        <dbReference type="ARBA" id="ARBA00023002"/>
    </source>
</evidence>
<dbReference type="SUPFAM" id="SSF48179">
    <property type="entry name" value="6-phosphogluconate dehydrogenase C-terminal domain-like"/>
    <property type="match status" value="2"/>
</dbReference>
<accession>I7JVH0</accession>
<evidence type="ECO:0000256" key="2">
    <source>
        <dbReference type="ARBA" id="ARBA00009463"/>
    </source>
</evidence>
<evidence type="ECO:0000256" key="1">
    <source>
        <dbReference type="ARBA" id="ARBA00005005"/>
    </source>
</evidence>
<dbReference type="PANTHER" id="PTHR48075">
    <property type="entry name" value="3-HYDROXYACYL-COA DEHYDROGENASE FAMILY PROTEIN"/>
    <property type="match status" value="1"/>
</dbReference>
<evidence type="ECO:0000313" key="13">
    <source>
        <dbReference type="Proteomes" id="UP000011016"/>
    </source>
</evidence>
<dbReference type="Gene3D" id="1.10.1040.50">
    <property type="match status" value="1"/>
</dbReference>